<dbReference type="RefSeq" id="WP_023403884.1">
    <property type="nucleotide sequence ID" value="NZ_BAUJ01000021.1"/>
</dbReference>
<comment type="caution">
    <text evidence="2">The sequence shown here is derived from an EMBL/GenBank/DDBJ whole genome shotgun (WGS) entry which is preliminary data.</text>
</comment>
<dbReference type="Proteomes" id="UP000017800">
    <property type="component" value="Unassembled WGS sequence"/>
</dbReference>
<feature type="signal peptide" evidence="1">
    <location>
        <begin position="1"/>
        <end position="20"/>
    </location>
</feature>
<gene>
    <name evidence="2" type="ORF">VHA01S_021_00140</name>
</gene>
<dbReference type="EMBL" id="BAUJ01000021">
    <property type="protein sequence ID" value="GAD89520.1"/>
    <property type="molecule type" value="Genomic_DNA"/>
</dbReference>
<evidence type="ECO:0000313" key="2">
    <source>
        <dbReference type="EMBL" id="GAD89520.1"/>
    </source>
</evidence>
<protein>
    <submittedName>
        <fullName evidence="2">Uncharacterized protein</fullName>
    </submittedName>
</protein>
<reference evidence="2 3" key="1">
    <citation type="submission" date="2013-11" db="EMBL/GenBank/DDBJ databases">
        <title>Whole genome shotgun sequence of Vibrio halioticoli NBRC 102217.</title>
        <authorList>
            <person name="Isaki S."/>
            <person name="Kimura A."/>
            <person name="Ohji S."/>
            <person name="Hosoyama A."/>
            <person name="Fujita N."/>
            <person name="Hashimoto M."/>
            <person name="Hosoyama Y."/>
            <person name="Yamazoe A."/>
        </authorList>
    </citation>
    <scope>NUCLEOTIDE SEQUENCE [LARGE SCALE GENOMIC DNA]</scope>
    <source>
        <strain evidence="2 3">NBRC 102217</strain>
    </source>
</reference>
<name>V5HJT4_9VIBR</name>
<feature type="chain" id="PRO_5004736004" evidence="1">
    <location>
        <begin position="21"/>
        <end position="52"/>
    </location>
</feature>
<dbReference type="AlphaFoldDB" id="V5HJT4"/>
<evidence type="ECO:0000256" key="1">
    <source>
        <dbReference type="SAM" id="SignalP"/>
    </source>
</evidence>
<organism evidence="2 3">
    <name type="scientific">Vibrio halioticoli NBRC 102217</name>
    <dbReference type="NCBI Taxonomy" id="1219072"/>
    <lineage>
        <taxon>Bacteria</taxon>
        <taxon>Pseudomonadati</taxon>
        <taxon>Pseudomonadota</taxon>
        <taxon>Gammaproteobacteria</taxon>
        <taxon>Vibrionales</taxon>
        <taxon>Vibrionaceae</taxon>
        <taxon>Vibrio</taxon>
    </lineage>
</organism>
<sequence length="52" mass="5681">MKKVIPILLIAMFAAGSAQAHHQRIGFHKNKDGTHTSCVKGLLKDHLICTTV</sequence>
<keyword evidence="3" id="KW-1185">Reference proteome</keyword>
<accession>V5HJT4</accession>
<proteinExistence type="predicted"/>
<keyword evidence="1" id="KW-0732">Signal</keyword>
<evidence type="ECO:0000313" key="3">
    <source>
        <dbReference type="Proteomes" id="UP000017800"/>
    </source>
</evidence>